<feature type="signal peptide" evidence="1">
    <location>
        <begin position="1"/>
        <end position="19"/>
    </location>
</feature>
<keyword evidence="1" id="KW-0732">Signal</keyword>
<gene>
    <name evidence="2" type="ORF">SAMN05444364_1579</name>
</gene>
<accession>A0AAX2F805</accession>
<evidence type="ECO:0000313" key="2">
    <source>
        <dbReference type="EMBL" id="SHG20301.1"/>
    </source>
</evidence>
<evidence type="ECO:0008006" key="4">
    <source>
        <dbReference type="Google" id="ProtNLM"/>
    </source>
</evidence>
<feature type="chain" id="PRO_5043903736" description="DUF4906 domain-containing protein" evidence="1">
    <location>
        <begin position="20"/>
        <end position="651"/>
    </location>
</feature>
<comment type="caution">
    <text evidence="2">The sequence shown here is derived from an EMBL/GenBank/DDBJ whole genome shotgun (WGS) entry which is preliminary data.</text>
</comment>
<evidence type="ECO:0000256" key="1">
    <source>
        <dbReference type="SAM" id="SignalP"/>
    </source>
</evidence>
<sequence>MKRYDLLSLCGLMTMIGFAACSDNENNALVSEVDGYVNNLVVTVDNNRGAGPDTRQLILDDDNNVISKWAKNDKLFVYNLSDNNGSKQTTYSLVETNGDGTKQTTYRGKVKSHNKVKKGDIFTFFYPGSGLEEGSIGLVSNIITSESNQGVTISYHDQSSTITNFVSLDLKKQDGTLESIDKKFDFNWGTDVLKTVPVDKEDIKLKPSLKRKIAIWGLKFKVTGDPSSSGEIADIDSVKINGLRSYDVLDLSNGEFVGTNDEKEYAITIANKDKTKLQLTNGYVWVALLAENAETKFTITLYTQQGAFTKTATKKFETDYDYRTVITVEKVVPQPYVEVNNVKWATGNFIHYNTGSAEYWGIAPAQWWISSYGENPTSVNKADNQDIKYDGLGSQNWFIDDHIGRFTQTEEDVDLFQWGVIQDALKFNGVYYLQGTNFDMAGKYYKNRGGLVHVNETSNRAEATHGDIVRYYTEHGQKHYHYQYPSDADFNALFSANTSIPAYCYTDKGNKIYGAYFSDTKFSGTAPKFPTGRKIWKYQDVTGLVLANQGLFLPIGGRRPINSASVEFRHVAYNSGFYGQYYTSQSTTYSIPHGVFFGAAFKMNIAVPSKDQGSNIRPVYVGAENNDETQPIDAAKFAAFSNIIDVNGRKH</sequence>
<protein>
    <recommendedName>
        <fullName evidence="4">DUF4906 domain-containing protein</fullName>
    </recommendedName>
</protein>
<reference evidence="2 3" key="1">
    <citation type="submission" date="2016-11" db="EMBL/GenBank/DDBJ databases">
        <authorList>
            <person name="Varghese N."/>
            <person name="Submissions S."/>
        </authorList>
    </citation>
    <scope>NUCLEOTIDE SEQUENCE [LARGE SCALE GENOMIC DNA]</scope>
    <source>
        <strain evidence="2 3">DSM 22613</strain>
    </source>
</reference>
<dbReference type="AlphaFoldDB" id="A0AAX2F805"/>
<name>A0AAX2F805_9BACT</name>
<dbReference type="PROSITE" id="PS51257">
    <property type="entry name" value="PROKAR_LIPOPROTEIN"/>
    <property type="match status" value="1"/>
</dbReference>
<proteinExistence type="predicted"/>
<dbReference type="RefSeq" id="WP_143150374.1">
    <property type="nucleotide sequence ID" value="NZ_BAKP01000072.1"/>
</dbReference>
<evidence type="ECO:0000313" key="3">
    <source>
        <dbReference type="Proteomes" id="UP000184105"/>
    </source>
</evidence>
<organism evidence="2 3">
    <name type="scientific">Prevotella scopos JCM 17725</name>
    <dbReference type="NCBI Taxonomy" id="1236518"/>
    <lineage>
        <taxon>Bacteria</taxon>
        <taxon>Pseudomonadati</taxon>
        <taxon>Bacteroidota</taxon>
        <taxon>Bacteroidia</taxon>
        <taxon>Bacteroidales</taxon>
        <taxon>Prevotellaceae</taxon>
        <taxon>Prevotella</taxon>
    </lineage>
</organism>
<dbReference type="Proteomes" id="UP000184105">
    <property type="component" value="Unassembled WGS sequence"/>
</dbReference>
<dbReference type="EMBL" id="FQWA01000057">
    <property type="protein sequence ID" value="SHG20301.1"/>
    <property type="molecule type" value="Genomic_DNA"/>
</dbReference>
<keyword evidence="3" id="KW-1185">Reference proteome</keyword>